<sequence>MFKRATNWLETNWVTPAYAGGLLAALTICFFGAATNTMAGWLYVLSGVGVALLGVSAVLPARSIRALSVSRETILPVTAGADLEIALTVRNPTQQVQSLFQIQDLSPLSRSNPPTTTVEQVLADGTYRWVYRQPTELRGVYQWSKIALRSGAPIGLFWCQRQREATAIAYVYPQALKLDRCPLVDGIGNSERQNRQSANRHLEAANEGITRSLRPYRYGDPMRSIHWRTSARYSEFQVRELETERGGQNVTICLDSGVNWDATDFEQAVIAACTLYFYASQSTNLNVRLWTAGTGLISGARQVLETLAAVQMAESLTSEPAPYPLILLTSQPQQVATIPAGNRWVLWTPEPFTSTPRSGSLGLKIDPHQSLQQQLNSSNFASDREMPAYTRSNRDLNPELN</sequence>
<dbReference type="Pfam" id="PF01882">
    <property type="entry name" value="DUF58"/>
    <property type="match status" value="1"/>
</dbReference>
<gene>
    <name evidence="4" type="ORF">C7B77_03145</name>
</gene>
<keyword evidence="2" id="KW-0472">Membrane</keyword>
<dbReference type="PANTHER" id="PTHR34351:SF1">
    <property type="entry name" value="SLR1927 PROTEIN"/>
    <property type="match status" value="1"/>
</dbReference>
<evidence type="ECO:0000313" key="5">
    <source>
        <dbReference type="Proteomes" id="UP000238937"/>
    </source>
</evidence>
<dbReference type="EMBL" id="PVWO01000021">
    <property type="protein sequence ID" value="PSB58872.1"/>
    <property type="molecule type" value="Genomic_DNA"/>
</dbReference>
<evidence type="ECO:0000256" key="1">
    <source>
        <dbReference type="SAM" id="MobiDB-lite"/>
    </source>
</evidence>
<feature type="transmembrane region" description="Helical" evidence="2">
    <location>
        <begin position="40"/>
        <end position="61"/>
    </location>
</feature>
<accession>A0A2T1GLW2</accession>
<keyword evidence="2" id="KW-0812">Transmembrane</keyword>
<comment type="caution">
    <text evidence="4">The sequence shown here is derived from an EMBL/GenBank/DDBJ whole genome shotgun (WGS) entry which is preliminary data.</text>
</comment>
<feature type="domain" description="DUF58" evidence="3">
    <location>
        <begin position="213"/>
        <end position="257"/>
    </location>
</feature>
<feature type="region of interest" description="Disordered" evidence="1">
    <location>
        <begin position="375"/>
        <end position="401"/>
    </location>
</feature>
<evidence type="ECO:0000259" key="3">
    <source>
        <dbReference type="Pfam" id="PF01882"/>
    </source>
</evidence>
<dbReference type="Proteomes" id="UP000238937">
    <property type="component" value="Unassembled WGS sequence"/>
</dbReference>
<evidence type="ECO:0000313" key="4">
    <source>
        <dbReference type="EMBL" id="PSB58872.1"/>
    </source>
</evidence>
<dbReference type="InterPro" id="IPR002881">
    <property type="entry name" value="DUF58"/>
</dbReference>
<protein>
    <submittedName>
        <fullName evidence="4">DUF58 domain-containing protein</fullName>
    </submittedName>
</protein>
<dbReference type="OrthoDB" id="9778037at2"/>
<feature type="compositionally biased region" description="Basic and acidic residues" evidence="1">
    <location>
        <begin position="382"/>
        <end position="401"/>
    </location>
</feature>
<reference evidence="4 5" key="1">
    <citation type="submission" date="2018-03" db="EMBL/GenBank/DDBJ databases">
        <title>The ancient ancestry and fast evolution of plastids.</title>
        <authorList>
            <person name="Moore K.R."/>
            <person name="Magnabosco C."/>
            <person name="Momper L."/>
            <person name="Gold D.A."/>
            <person name="Bosak T."/>
            <person name="Fournier G.P."/>
        </authorList>
    </citation>
    <scope>NUCLEOTIDE SEQUENCE [LARGE SCALE GENOMIC DNA]</scope>
    <source>
        <strain evidence="4 5">CCALA 037</strain>
    </source>
</reference>
<organism evidence="4 5">
    <name type="scientific">Chamaesiphon polymorphus CCALA 037</name>
    <dbReference type="NCBI Taxonomy" id="2107692"/>
    <lineage>
        <taxon>Bacteria</taxon>
        <taxon>Bacillati</taxon>
        <taxon>Cyanobacteriota</taxon>
        <taxon>Cyanophyceae</taxon>
        <taxon>Gomontiellales</taxon>
        <taxon>Chamaesiphonaceae</taxon>
        <taxon>Chamaesiphon</taxon>
    </lineage>
</organism>
<feature type="transmembrane region" description="Helical" evidence="2">
    <location>
        <begin position="12"/>
        <end position="34"/>
    </location>
</feature>
<dbReference type="RefSeq" id="WP_106300235.1">
    <property type="nucleotide sequence ID" value="NZ_PVWO01000021.1"/>
</dbReference>
<proteinExistence type="predicted"/>
<dbReference type="AlphaFoldDB" id="A0A2T1GLW2"/>
<keyword evidence="5" id="KW-1185">Reference proteome</keyword>
<evidence type="ECO:0000256" key="2">
    <source>
        <dbReference type="SAM" id="Phobius"/>
    </source>
</evidence>
<keyword evidence="2" id="KW-1133">Transmembrane helix</keyword>
<name>A0A2T1GLW2_9CYAN</name>
<dbReference type="PANTHER" id="PTHR34351">
    <property type="entry name" value="SLR1927 PROTEIN-RELATED"/>
    <property type="match status" value="1"/>
</dbReference>